<reference evidence="7 9" key="1">
    <citation type="journal article" date="2019" name="Nat. Med.">
        <title>A library of human gut bacterial isolates paired with longitudinal multiomics data enables mechanistic microbiome research.</title>
        <authorList>
            <person name="Poyet M."/>
            <person name="Groussin M."/>
            <person name="Gibbons S.M."/>
            <person name="Avila-Pacheco J."/>
            <person name="Jiang X."/>
            <person name="Kearney S.M."/>
            <person name="Perrotta A.R."/>
            <person name="Berdy B."/>
            <person name="Zhao S."/>
            <person name="Lieberman T.D."/>
            <person name="Swanson P.K."/>
            <person name="Smith M."/>
            <person name="Roesemann S."/>
            <person name="Alexander J.E."/>
            <person name="Rich S.A."/>
            <person name="Livny J."/>
            <person name="Vlamakis H."/>
            <person name="Clish C."/>
            <person name="Bullock K."/>
            <person name="Deik A."/>
            <person name="Scott J."/>
            <person name="Pierce K.A."/>
            <person name="Xavier R.J."/>
            <person name="Alm E.J."/>
        </authorList>
    </citation>
    <scope>NUCLEOTIDE SEQUENCE [LARGE SCALE GENOMIC DNA]</scope>
    <source>
        <strain evidence="7 9">BIOML-A41</strain>
    </source>
</reference>
<keyword evidence="3" id="KW-0540">Nuclease</keyword>
<evidence type="ECO:0000256" key="4">
    <source>
        <dbReference type="ARBA" id="ARBA00022741"/>
    </source>
</evidence>
<dbReference type="InterPro" id="IPR051813">
    <property type="entry name" value="HepT_RNase_toxin"/>
</dbReference>
<dbReference type="Proteomes" id="UP001221009">
    <property type="component" value="Chromosome"/>
</dbReference>
<dbReference type="AlphaFoldDB" id="A0A355XKD9"/>
<dbReference type="GO" id="GO:0016787">
    <property type="term" value="F:hydrolase activity"/>
    <property type="evidence" value="ECO:0007669"/>
    <property type="project" value="UniProtKB-KW"/>
</dbReference>
<dbReference type="RefSeq" id="WP_009016778.1">
    <property type="nucleotide sequence ID" value="NZ_CACRUW010000016.1"/>
</dbReference>
<name>A0A355XKD9_PARDI</name>
<keyword evidence="5" id="KW-0378">Hydrolase</keyword>
<evidence type="ECO:0000313" key="8">
    <source>
        <dbReference type="EMBL" id="WET63704.1"/>
    </source>
</evidence>
<dbReference type="EMBL" id="WKLT01000023">
    <property type="protein sequence ID" value="MRY60009.1"/>
    <property type="molecule type" value="Genomic_DNA"/>
</dbReference>
<evidence type="ECO:0000313" key="9">
    <source>
        <dbReference type="Proteomes" id="UP000463337"/>
    </source>
</evidence>
<dbReference type="GO" id="GO:0000166">
    <property type="term" value="F:nucleotide binding"/>
    <property type="evidence" value="ECO:0007669"/>
    <property type="project" value="UniProtKB-KW"/>
</dbReference>
<evidence type="ECO:0000256" key="1">
    <source>
        <dbReference type="ARBA" id="ARBA00022553"/>
    </source>
</evidence>
<organism evidence="7 9">
    <name type="scientific">Parabacteroides distasonis</name>
    <dbReference type="NCBI Taxonomy" id="823"/>
    <lineage>
        <taxon>Bacteria</taxon>
        <taxon>Pseudomonadati</taxon>
        <taxon>Bacteroidota</taxon>
        <taxon>Bacteroidia</taxon>
        <taxon>Bacteroidales</taxon>
        <taxon>Tannerellaceae</taxon>
        <taxon>Parabacteroides</taxon>
    </lineage>
</organism>
<dbReference type="PANTHER" id="PTHR34139:SF1">
    <property type="entry name" value="RNASE MJ1380-RELATED"/>
    <property type="match status" value="1"/>
</dbReference>
<dbReference type="GO" id="GO:0110001">
    <property type="term" value="C:toxin-antitoxin complex"/>
    <property type="evidence" value="ECO:0007669"/>
    <property type="project" value="InterPro"/>
</dbReference>
<dbReference type="Gene3D" id="1.20.120.580">
    <property type="entry name" value="bsu32300-like"/>
    <property type="match status" value="1"/>
</dbReference>
<evidence type="ECO:0000256" key="3">
    <source>
        <dbReference type="ARBA" id="ARBA00022722"/>
    </source>
</evidence>
<protein>
    <submittedName>
        <fullName evidence="7">DUF86 domain-containing protein</fullName>
    </submittedName>
</protein>
<keyword evidence="2" id="KW-1277">Toxin-antitoxin system</keyword>
<evidence type="ECO:0000256" key="2">
    <source>
        <dbReference type="ARBA" id="ARBA00022649"/>
    </source>
</evidence>
<dbReference type="InterPro" id="IPR008201">
    <property type="entry name" value="HepT-like"/>
</dbReference>
<evidence type="ECO:0000313" key="7">
    <source>
        <dbReference type="EMBL" id="MRY60009.1"/>
    </source>
</evidence>
<evidence type="ECO:0000256" key="6">
    <source>
        <dbReference type="ARBA" id="ARBA00024207"/>
    </source>
</evidence>
<dbReference type="Proteomes" id="UP000463337">
    <property type="component" value="Unassembled WGS sequence"/>
</dbReference>
<dbReference type="EMBL" id="CP120353">
    <property type="protein sequence ID" value="WET63704.1"/>
    <property type="molecule type" value="Genomic_DNA"/>
</dbReference>
<comment type="similarity">
    <text evidence="6">Belongs to the HepT RNase toxin family.</text>
</comment>
<dbReference type="GO" id="GO:0004540">
    <property type="term" value="F:RNA nuclease activity"/>
    <property type="evidence" value="ECO:0007669"/>
    <property type="project" value="InterPro"/>
</dbReference>
<reference evidence="8" key="2">
    <citation type="submission" date="2023-03" db="EMBL/GenBank/DDBJ databases">
        <title>Parabacteroides distasonis, a bacteria resistant against UC.</title>
        <authorList>
            <person name="Dai W."/>
        </authorList>
    </citation>
    <scope>NUCLEOTIDE SEQUENCE</scope>
    <source>
        <strain evidence="8">F1-28</strain>
    </source>
</reference>
<keyword evidence="4" id="KW-0547">Nucleotide-binding</keyword>
<sequence>MTIKEKKYLSDMMRAISLIESFTANTRSYMEYTVDLKTQSAVERQLAIIGEALNQYDKQPERISLNNTRQIVGFRNRIIHAYDSLDDTLVWAIVVNHLPALKSEVKTLLENC</sequence>
<proteinExistence type="inferred from homology"/>
<accession>A0A355XKD9</accession>
<dbReference type="PANTHER" id="PTHR34139">
    <property type="entry name" value="UPF0331 PROTEIN MJ0127"/>
    <property type="match status" value="1"/>
</dbReference>
<keyword evidence="1" id="KW-0597">Phosphoprotein</keyword>
<dbReference type="Pfam" id="PF01934">
    <property type="entry name" value="HepT-like"/>
    <property type="match status" value="1"/>
</dbReference>
<dbReference type="InterPro" id="IPR037038">
    <property type="entry name" value="HepT-like_sf"/>
</dbReference>
<evidence type="ECO:0000256" key="5">
    <source>
        <dbReference type="ARBA" id="ARBA00022801"/>
    </source>
</evidence>
<gene>
    <name evidence="7" type="ORF">GKD59_19285</name>
    <name evidence="8" type="ORF">P2T59_18665</name>
</gene>